<evidence type="ECO:0000256" key="10">
    <source>
        <dbReference type="RuleBase" id="RU004389"/>
    </source>
</evidence>
<dbReference type="Proteomes" id="UP001327986">
    <property type="component" value="Chromosome"/>
</dbReference>
<accession>A0A0V8M430</accession>
<comment type="similarity">
    <text evidence="3 8 10">Belongs to the elongation factor P family.</text>
</comment>
<dbReference type="EMBL" id="AP017649">
    <property type="protein sequence ID" value="BAZ97186.1"/>
    <property type="molecule type" value="Genomic_DNA"/>
</dbReference>
<dbReference type="PANTHER" id="PTHR30053">
    <property type="entry name" value="ELONGATION FACTOR P"/>
    <property type="match status" value="1"/>
</dbReference>
<dbReference type="AlphaFoldDB" id="A0A0V8M430"/>
<evidence type="ECO:0000313" key="16">
    <source>
        <dbReference type="Proteomes" id="UP000053577"/>
    </source>
</evidence>
<keyword evidence="6 8" id="KW-0648">Protein biosynthesis</keyword>
<evidence type="ECO:0000256" key="5">
    <source>
        <dbReference type="ARBA" id="ARBA00022768"/>
    </source>
</evidence>
<dbReference type="EMBL" id="CP141531">
    <property type="protein sequence ID" value="WRO07652.1"/>
    <property type="molecule type" value="Genomic_DNA"/>
</dbReference>
<evidence type="ECO:0000256" key="4">
    <source>
        <dbReference type="ARBA" id="ARBA00022490"/>
    </source>
</evidence>
<keyword evidence="4 8" id="KW-0963">Cytoplasm</keyword>
<dbReference type="SUPFAM" id="SSF50249">
    <property type="entry name" value="Nucleic acid-binding proteins"/>
    <property type="match status" value="2"/>
</dbReference>
<dbReference type="GO" id="GO:0005829">
    <property type="term" value="C:cytosol"/>
    <property type="evidence" value="ECO:0007669"/>
    <property type="project" value="UniProtKB-ARBA"/>
</dbReference>
<dbReference type="Proteomes" id="UP000218257">
    <property type="component" value="Chromosome"/>
</dbReference>
<dbReference type="CDD" id="cd05794">
    <property type="entry name" value="S1_EF-P_repeat_2"/>
    <property type="match status" value="1"/>
</dbReference>
<dbReference type="SMART" id="SM01185">
    <property type="entry name" value="EFP"/>
    <property type="match status" value="1"/>
</dbReference>
<feature type="domain" description="Elongation factor P C-terminal" evidence="11">
    <location>
        <begin position="128"/>
        <end position="183"/>
    </location>
</feature>
<comment type="function">
    <text evidence="7 8">Involved in peptide bond synthesis. Stimulates efficient translation and peptide-bond synthesis on native or reconstituted 70S ribosomes in vitro. Probably functions indirectly by altering the affinity of the ribosome for aminoacyl-tRNA, thus increasing their reactivity as acceptors for peptidyl transferase.</text>
</comment>
<sequence length="186" mass="21079">MATGNELKKSCIIQQENGLFQVMDIQHVKMKHTALLRLKLKDIRDGHTMEQTFQSDEKFNLVNLEYRHMQFLYNDENVYHFMDDKTFEQIALNKSVLGDAVNYLLENGSVRVMTFQEEAIGVELPASVNLKIAHTEPGFKGDTAATTTKPATLETGLVVQVPLFINNEDLIRVDTRSGQYLGKATN</sequence>
<dbReference type="Pfam" id="PF01132">
    <property type="entry name" value="EFP"/>
    <property type="match status" value="1"/>
</dbReference>
<dbReference type="NCBIfam" id="NF001810">
    <property type="entry name" value="PRK00529.1"/>
    <property type="match status" value="1"/>
</dbReference>
<dbReference type="EMBL" id="JGYD01000010">
    <property type="protein sequence ID" value="KSV18523.1"/>
    <property type="molecule type" value="Genomic_DNA"/>
</dbReference>
<evidence type="ECO:0000256" key="9">
    <source>
        <dbReference type="NCBIfam" id="TIGR00038"/>
    </source>
</evidence>
<evidence type="ECO:0000313" key="14">
    <source>
        <dbReference type="EMBL" id="KSV18523.1"/>
    </source>
</evidence>
<dbReference type="RefSeq" id="WP_010936456.1">
    <property type="nucleotide sequence ID" value="NZ_AP017649.1"/>
</dbReference>
<dbReference type="InterPro" id="IPR001059">
    <property type="entry name" value="Transl_elong_P/YeiP_cen"/>
</dbReference>
<dbReference type="Gene3D" id="2.30.30.30">
    <property type="match status" value="1"/>
</dbReference>
<evidence type="ECO:0000256" key="3">
    <source>
        <dbReference type="ARBA" id="ARBA00009479"/>
    </source>
</evidence>
<dbReference type="Proteomes" id="UP000053577">
    <property type="component" value="Unassembled WGS sequence"/>
</dbReference>
<feature type="domain" description="Translation elongation factor P/YeiP central" evidence="12">
    <location>
        <begin position="66"/>
        <end position="120"/>
    </location>
</feature>
<dbReference type="Pfam" id="PF08207">
    <property type="entry name" value="EFP_N"/>
    <property type="match status" value="1"/>
</dbReference>
<dbReference type="SMART" id="SM00841">
    <property type="entry name" value="Elong-fact-P_C"/>
    <property type="match status" value="1"/>
</dbReference>
<dbReference type="PANTHER" id="PTHR30053:SF12">
    <property type="entry name" value="ELONGATION FACTOR P (EF-P) FAMILY PROTEIN"/>
    <property type="match status" value="1"/>
</dbReference>
<dbReference type="InterPro" id="IPR020599">
    <property type="entry name" value="Transl_elong_fac_P/YeiP"/>
</dbReference>
<dbReference type="OrthoDB" id="9801844at2"/>
<dbReference type="PIRSF" id="PIRSF005901">
    <property type="entry name" value="EF-P"/>
    <property type="match status" value="1"/>
</dbReference>
<proteinExistence type="inferred from homology"/>
<evidence type="ECO:0000256" key="8">
    <source>
        <dbReference type="HAMAP-Rule" id="MF_00141"/>
    </source>
</evidence>
<gene>
    <name evidence="8 15" type="primary">efp</name>
    <name evidence="14" type="ORF">DA01_00685</name>
    <name evidence="13" type="ORF">DEHALATV1_0558</name>
    <name evidence="15" type="ORF">VLL09_01870</name>
</gene>
<dbReference type="GO" id="GO:0003746">
    <property type="term" value="F:translation elongation factor activity"/>
    <property type="evidence" value="ECO:0007669"/>
    <property type="project" value="UniProtKB-UniRule"/>
</dbReference>
<dbReference type="GO" id="GO:0043043">
    <property type="term" value="P:peptide biosynthetic process"/>
    <property type="evidence" value="ECO:0007669"/>
    <property type="project" value="InterPro"/>
</dbReference>
<name>A0A0V8M430_9CHLR</name>
<dbReference type="Pfam" id="PF09285">
    <property type="entry name" value="Elong-fact-P_C"/>
    <property type="match status" value="1"/>
</dbReference>
<dbReference type="eggNOG" id="COG0231">
    <property type="taxonomic scope" value="Bacteria"/>
</dbReference>
<dbReference type="HAMAP" id="MF_00141">
    <property type="entry name" value="EF_P"/>
    <property type="match status" value="1"/>
</dbReference>
<evidence type="ECO:0000313" key="17">
    <source>
        <dbReference type="Proteomes" id="UP000218257"/>
    </source>
</evidence>
<evidence type="ECO:0000256" key="6">
    <source>
        <dbReference type="ARBA" id="ARBA00022917"/>
    </source>
</evidence>
<dbReference type="CDD" id="cd04470">
    <property type="entry name" value="S1_EF-P_repeat_1"/>
    <property type="match status" value="1"/>
</dbReference>
<evidence type="ECO:0000256" key="1">
    <source>
        <dbReference type="ARBA" id="ARBA00004496"/>
    </source>
</evidence>
<keyword evidence="5 8" id="KW-0251">Elongation factor</keyword>
<evidence type="ECO:0000313" key="15">
    <source>
        <dbReference type="EMBL" id="WRO07652.1"/>
    </source>
</evidence>
<evidence type="ECO:0000256" key="2">
    <source>
        <dbReference type="ARBA" id="ARBA00004815"/>
    </source>
</evidence>
<reference evidence="15" key="3">
    <citation type="submission" date="2023-12" db="EMBL/GenBank/DDBJ databases">
        <title>Isolation of organohalide respiring bacteria Dehalococcoides mccartyi strain GPTCE1 in groundwater collected near a chemical plant in Suzhou, China.</title>
        <authorList>
            <person name="Liu G."/>
        </authorList>
    </citation>
    <scope>NUCLEOTIDE SEQUENCE</scope>
    <source>
        <strain evidence="15">GPTCE1</strain>
    </source>
</reference>
<comment type="subcellular location">
    <subcellularLocation>
        <location evidence="1 8">Cytoplasm</location>
    </subcellularLocation>
</comment>
<evidence type="ECO:0000313" key="13">
    <source>
        <dbReference type="EMBL" id="BAZ97186.1"/>
    </source>
</evidence>
<dbReference type="FunFam" id="2.40.50.140:FF:000004">
    <property type="entry name" value="Elongation factor P"/>
    <property type="match status" value="1"/>
</dbReference>
<dbReference type="GeneID" id="3229937"/>
<dbReference type="NCBIfam" id="TIGR00038">
    <property type="entry name" value="efp"/>
    <property type="match status" value="1"/>
</dbReference>
<dbReference type="InterPro" id="IPR013185">
    <property type="entry name" value="Transl_elong_KOW-like"/>
</dbReference>
<dbReference type="PATRIC" id="fig|61435.5.peg.142"/>
<evidence type="ECO:0000259" key="12">
    <source>
        <dbReference type="SMART" id="SM01185"/>
    </source>
</evidence>
<dbReference type="Gene3D" id="2.40.50.140">
    <property type="entry name" value="Nucleic acid-binding proteins"/>
    <property type="match status" value="2"/>
</dbReference>
<dbReference type="InterPro" id="IPR012340">
    <property type="entry name" value="NA-bd_OB-fold"/>
</dbReference>
<dbReference type="FunFam" id="2.40.50.140:FF:000009">
    <property type="entry name" value="Elongation factor P"/>
    <property type="match status" value="1"/>
</dbReference>
<evidence type="ECO:0000256" key="7">
    <source>
        <dbReference type="ARBA" id="ARBA00025469"/>
    </source>
</evidence>
<dbReference type="InterPro" id="IPR011768">
    <property type="entry name" value="Transl_elongation_fac_P"/>
</dbReference>
<comment type="pathway">
    <text evidence="2 8">Protein biosynthesis; polypeptide chain elongation.</text>
</comment>
<protein>
    <recommendedName>
        <fullName evidence="8 9">Elongation factor P</fullName>
        <shortName evidence="8">EF-P</shortName>
    </recommendedName>
</protein>
<dbReference type="SUPFAM" id="SSF50104">
    <property type="entry name" value="Translation proteins SH3-like domain"/>
    <property type="match status" value="1"/>
</dbReference>
<dbReference type="InterPro" id="IPR008991">
    <property type="entry name" value="Translation_prot_SH3-like_sf"/>
</dbReference>
<organism evidence="14 16">
    <name type="scientific">Dehalococcoides mccartyi</name>
    <dbReference type="NCBI Taxonomy" id="61435"/>
    <lineage>
        <taxon>Bacteria</taxon>
        <taxon>Bacillati</taxon>
        <taxon>Chloroflexota</taxon>
        <taxon>Dehalococcoidia</taxon>
        <taxon>Dehalococcoidales</taxon>
        <taxon>Dehalococcoidaceae</taxon>
        <taxon>Dehalococcoides</taxon>
    </lineage>
</organism>
<reference evidence="13 17" key="2">
    <citation type="journal article" date="2017" name="Sci. Rep.">
        <title>Isolation and genomic characterization of a Dehalococcoides strain suggests genomic rearrangement during culture.</title>
        <authorList>
            <person name="Yohda M."/>
            <person name="Ikegami K."/>
            <person name="Aita Y."/>
            <person name="Kitajima M."/>
            <person name="Takechi A."/>
            <person name="Iwamoto M."/>
            <person name="Fukuda T."/>
            <person name="Tamura N."/>
            <person name="Shibasaki J."/>
            <person name="Koike S."/>
            <person name="Komatsu D."/>
            <person name="Miyagi S."/>
            <person name="Nishimura M."/>
            <person name="Uchino Y."/>
            <person name="Shiroma A."/>
            <person name="Shimoji M."/>
            <person name="Tamotsu H."/>
            <person name="Ashimine N."/>
            <person name="Shinzato M."/>
            <person name="Ohki S."/>
            <person name="Nakano K."/>
            <person name="Teruya K."/>
            <person name="Satou K."/>
            <person name="Hirano T."/>
            <person name="Yagi O."/>
        </authorList>
    </citation>
    <scope>NUCLEOTIDE SEQUENCE [LARGE SCALE GENOMIC DNA]</scope>
    <source>
        <strain evidence="13 17">UCH-ATV1</strain>
    </source>
</reference>
<dbReference type="InterPro" id="IPR014722">
    <property type="entry name" value="Rib_uL2_dom2"/>
</dbReference>
<dbReference type="InterPro" id="IPR015365">
    <property type="entry name" value="Elong-fact-P_C"/>
</dbReference>
<evidence type="ECO:0000259" key="11">
    <source>
        <dbReference type="SMART" id="SM00841"/>
    </source>
</evidence>
<dbReference type="UniPathway" id="UPA00345"/>
<reference evidence="14 16" key="1">
    <citation type="journal article" date="2015" name="Sci. Rep.">
        <title>A comparative genomics and reductive dehalogenase gene transcription study of two chloroethene-respiring bacteria, Dehalococcoides mccartyi strains MB and 11a.</title>
        <authorList>
            <person name="Low A."/>
            <person name="Shen Z."/>
            <person name="Cheng D."/>
            <person name="Rogers M.J."/>
            <person name="Lee P.K."/>
            <person name="He J."/>
        </authorList>
    </citation>
    <scope>NUCLEOTIDE SEQUENCE [LARGE SCALE GENOMIC DNA]</scope>
    <source>
        <strain evidence="14 16">MB</strain>
    </source>
</reference>